<dbReference type="PANTHER" id="PTHR32552">
    <property type="entry name" value="FERRICHROME IRON RECEPTOR-RELATED"/>
    <property type="match status" value="1"/>
</dbReference>
<keyword evidence="9" id="KW-0472">Membrane</keyword>
<evidence type="ECO:0000256" key="9">
    <source>
        <dbReference type="ARBA" id="ARBA00023136"/>
    </source>
</evidence>
<evidence type="ECO:0000256" key="5">
    <source>
        <dbReference type="ARBA" id="ARBA00022692"/>
    </source>
</evidence>
<dbReference type="InterPro" id="IPR037066">
    <property type="entry name" value="Plug_dom_sf"/>
</dbReference>
<dbReference type="GO" id="GO:0009279">
    <property type="term" value="C:cell outer membrane"/>
    <property type="evidence" value="ECO:0007669"/>
    <property type="project" value="UniProtKB-SubCell"/>
</dbReference>
<dbReference type="InterPro" id="IPR012910">
    <property type="entry name" value="Plug_dom"/>
</dbReference>
<comment type="caution">
    <text evidence="12">The sequence shown here is derived from an EMBL/GenBank/DDBJ whole genome shotgun (WGS) entry which is preliminary data.</text>
</comment>
<evidence type="ECO:0000313" key="12">
    <source>
        <dbReference type="EMBL" id="MBD5782057.1"/>
    </source>
</evidence>
<keyword evidence="4" id="KW-0410">Iron transport</keyword>
<evidence type="ECO:0000256" key="10">
    <source>
        <dbReference type="ARBA" id="ARBA00023237"/>
    </source>
</evidence>
<keyword evidence="7" id="KW-0408">Iron</keyword>
<evidence type="ECO:0000313" key="13">
    <source>
        <dbReference type="Proteomes" id="UP000622317"/>
    </source>
</evidence>
<dbReference type="InterPro" id="IPR036942">
    <property type="entry name" value="Beta-barrel_TonB_sf"/>
</dbReference>
<dbReference type="Proteomes" id="UP000622317">
    <property type="component" value="Unassembled WGS sequence"/>
</dbReference>
<keyword evidence="13" id="KW-1185">Reference proteome</keyword>
<keyword evidence="2" id="KW-0813">Transport</keyword>
<feature type="domain" description="TonB-dependent receptor plug" evidence="11">
    <location>
        <begin position="72"/>
        <end position="175"/>
    </location>
</feature>
<dbReference type="InterPro" id="IPR039426">
    <property type="entry name" value="TonB-dep_rcpt-like"/>
</dbReference>
<evidence type="ECO:0000256" key="2">
    <source>
        <dbReference type="ARBA" id="ARBA00022448"/>
    </source>
</evidence>
<dbReference type="RefSeq" id="WP_191619124.1">
    <property type="nucleotide sequence ID" value="NZ_JACYFG010000051.1"/>
</dbReference>
<keyword evidence="3" id="KW-1134">Transmembrane beta strand</keyword>
<evidence type="ECO:0000259" key="11">
    <source>
        <dbReference type="Pfam" id="PF07715"/>
    </source>
</evidence>
<evidence type="ECO:0000256" key="8">
    <source>
        <dbReference type="ARBA" id="ARBA00023065"/>
    </source>
</evidence>
<evidence type="ECO:0000256" key="7">
    <source>
        <dbReference type="ARBA" id="ARBA00023004"/>
    </source>
</evidence>
<evidence type="ECO:0000256" key="6">
    <source>
        <dbReference type="ARBA" id="ARBA00022729"/>
    </source>
</evidence>
<dbReference type="Gene3D" id="2.40.170.20">
    <property type="entry name" value="TonB-dependent receptor, beta-barrel domain"/>
    <property type="match status" value="1"/>
</dbReference>
<keyword evidence="5" id="KW-0812">Transmembrane</keyword>
<evidence type="ECO:0000256" key="4">
    <source>
        <dbReference type="ARBA" id="ARBA00022496"/>
    </source>
</evidence>
<dbReference type="PANTHER" id="PTHR32552:SF68">
    <property type="entry name" value="FERRICHROME OUTER MEMBRANE TRANSPORTER_PHAGE RECEPTOR"/>
    <property type="match status" value="1"/>
</dbReference>
<dbReference type="AlphaFoldDB" id="A0A927FBI3"/>
<reference evidence="12" key="1">
    <citation type="submission" date="2020-09" db="EMBL/GenBank/DDBJ databases">
        <title>Pelagicoccus enzymogenes sp. nov. with an EPS production, isolated from marine sediment.</title>
        <authorList>
            <person name="Feng X."/>
        </authorList>
    </citation>
    <scope>NUCLEOTIDE SEQUENCE</scope>
    <source>
        <strain evidence="12">NFK12</strain>
    </source>
</reference>
<keyword evidence="6" id="KW-0732">Signal</keyword>
<dbReference type="EMBL" id="JACYFG010000051">
    <property type="protein sequence ID" value="MBD5782057.1"/>
    <property type="molecule type" value="Genomic_DNA"/>
</dbReference>
<comment type="subcellular location">
    <subcellularLocation>
        <location evidence="1">Cell outer membrane</location>
        <topology evidence="1">Multi-pass membrane protein</topology>
    </subcellularLocation>
</comment>
<evidence type="ECO:0000256" key="3">
    <source>
        <dbReference type="ARBA" id="ARBA00022452"/>
    </source>
</evidence>
<gene>
    <name evidence="12" type="ORF">IEN85_21340</name>
</gene>
<dbReference type="SUPFAM" id="SSF56935">
    <property type="entry name" value="Porins"/>
    <property type="match status" value="1"/>
</dbReference>
<keyword evidence="12" id="KW-0675">Receptor</keyword>
<organism evidence="12 13">
    <name type="scientific">Pelagicoccus enzymogenes</name>
    <dbReference type="NCBI Taxonomy" id="2773457"/>
    <lineage>
        <taxon>Bacteria</taxon>
        <taxon>Pseudomonadati</taxon>
        <taxon>Verrucomicrobiota</taxon>
        <taxon>Opitutia</taxon>
        <taxon>Puniceicoccales</taxon>
        <taxon>Pelagicoccaceae</taxon>
        <taxon>Pelagicoccus</taxon>
    </lineage>
</organism>
<name>A0A927FBI3_9BACT</name>
<protein>
    <submittedName>
        <fullName evidence="12">TonB-dependent receptor plug domain-containing protein</fullName>
    </submittedName>
</protein>
<sequence length="985" mass="110711">MKKTKSGVRKIFAVVGGLIVGANSPLSGQAGESSLDGDEVFELSPFEVGAQEEQGYRATSSLVGGRTKMSMDDIANSVDVITKDLMEDMAVTDIQDIAVIANNVEPATVGFANTSGESREVWNYNWITIRGFRVGTATRNFMNLETSVDAYNTQSVDFSKGPNAVLFGLGDPGGTYNYSTKTPFFEDDNSVSYKIGSEGGHRFSFDVNRVLVEDKLSVRVNGLKQDWEYYHKPGYTQTDALHVSLRWKPLENSTFTFSHEYNNVDRAYPKMYFGQDRVTPWLAAGGPEVVDFALDVDDPRNPDGIAKGSNVLLAGNDKATPVGDAAMSIKGVTYMVHDLEDVVHDRFLQIDPYVVNGLQVADPYTYANFGYPMNYSASGPNGLSDTRYNVTELNFQQKLAENLYLDLSYGKNDQQKLSANGINSDIWVYPEAGERFGELYTVTSRPMQMRRYWDIEDIRMSLSYDFDFGDRSNYLGSHRIAVMAEKNDKTEIWEQGRLVTTRDPNNEISGSLRASKLRPSFYSFFNPAEGEYTAMDWRQTYWDQDRIEIDGYAFDWLQTDLWANMALRQKLDTKLYVLQSRFWNDRIVTSIGYRKEARDEFRSAGTYADQTDPTAIIVPEYGYVDNKPAGESSFRYAKIPGEPTDYVSGISRNHGLVFHATDWVSLTYNRSNSIGLPSDSKDIFGNFLGSSQGITDDYGVRFKLLEEKVFLSLNAYETHSDESMQFGDFRTDAWTLEEILVANSDVTGVTSNMLENGNGHTNASKVAEGIELMINGNFANGWSFRISGSQNETLINEAGMDMIAFWDERYANVYSNPAYQGLYINDGSSTFGARVDDAAYEIAKIRALQDNQQFPSSKYALTSIVKYKVQGDGFLGGSSFGTVIDWKSAPIVGYYQDASGNFDITRPAKGEERTNVDFFAAYGRSLTDKVDWRLQLNVRNVFDDNDPYVIEKRSVGTDPDNFTWQNYKWRPVNGLTWELTNSFSF</sequence>
<dbReference type="Pfam" id="PF07715">
    <property type="entry name" value="Plug"/>
    <property type="match status" value="1"/>
</dbReference>
<dbReference type="Gene3D" id="2.170.130.10">
    <property type="entry name" value="TonB-dependent receptor, plug domain"/>
    <property type="match status" value="1"/>
</dbReference>
<evidence type="ECO:0000256" key="1">
    <source>
        <dbReference type="ARBA" id="ARBA00004571"/>
    </source>
</evidence>
<dbReference type="GO" id="GO:0015344">
    <property type="term" value="F:siderophore uptake transmembrane transporter activity"/>
    <property type="evidence" value="ECO:0007669"/>
    <property type="project" value="TreeGrafter"/>
</dbReference>
<accession>A0A927FBI3</accession>
<keyword evidence="10" id="KW-0998">Cell outer membrane</keyword>
<keyword evidence="8" id="KW-0406">Ion transport</keyword>
<proteinExistence type="predicted"/>